<accession>A0A387HNR8</accession>
<keyword evidence="6" id="KW-1185">Reference proteome</keyword>
<dbReference type="InterPro" id="IPR006385">
    <property type="entry name" value="HAD_hydro_SerB1"/>
</dbReference>
<dbReference type="PANTHER" id="PTHR43344:SF13">
    <property type="entry name" value="PHOSPHATASE RV3661-RELATED"/>
    <property type="match status" value="1"/>
</dbReference>
<dbReference type="AlphaFoldDB" id="A0A387HNR8"/>
<dbReference type="OrthoDB" id="25607at2"/>
<dbReference type="RefSeq" id="WP_120723103.1">
    <property type="nucleotide sequence ID" value="NZ_CP032698.1"/>
</dbReference>
<keyword evidence="2" id="KW-0479">Metal-binding</keyword>
<dbReference type="InterPro" id="IPR050582">
    <property type="entry name" value="HAD-like_SerB"/>
</dbReference>
<dbReference type="KEGG" id="shun:DWB77_04709"/>
<dbReference type="GO" id="GO:0046872">
    <property type="term" value="F:metal ion binding"/>
    <property type="evidence" value="ECO:0007669"/>
    <property type="project" value="UniProtKB-KW"/>
</dbReference>
<dbReference type="InterPro" id="IPR036412">
    <property type="entry name" value="HAD-like_sf"/>
</dbReference>
<dbReference type="Gene3D" id="1.20.1440.100">
    <property type="entry name" value="SG protein - dephosphorylation function"/>
    <property type="match status" value="1"/>
</dbReference>
<evidence type="ECO:0000313" key="5">
    <source>
        <dbReference type="EMBL" id="AYG82530.1"/>
    </source>
</evidence>
<evidence type="ECO:0000313" key="6">
    <source>
        <dbReference type="Proteomes" id="UP000271554"/>
    </source>
</evidence>
<keyword evidence="3 5" id="KW-0378">Hydrolase</keyword>
<dbReference type="Gene3D" id="3.40.50.1000">
    <property type="entry name" value="HAD superfamily/HAD-like"/>
    <property type="match status" value="1"/>
</dbReference>
<evidence type="ECO:0000256" key="4">
    <source>
        <dbReference type="ARBA" id="ARBA00022842"/>
    </source>
</evidence>
<dbReference type="Proteomes" id="UP000271554">
    <property type="component" value="Chromosome"/>
</dbReference>
<dbReference type="EMBL" id="CP032698">
    <property type="protein sequence ID" value="AYG82530.1"/>
    <property type="molecule type" value="Genomic_DNA"/>
</dbReference>
<evidence type="ECO:0000256" key="3">
    <source>
        <dbReference type="ARBA" id="ARBA00022801"/>
    </source>
</evidence>
<dbReference type="GO" id="GO:0016787">
    <property type="term" value="F:hydrolase activity"/>
    <property type="evidence" value="ECO:0007669"/>
    <property type="project" value="UniProtKB-KW"/>
</dbReference>
<dbReference type="PANTHER" id="PTHR43344">
    <property type="entry name" value="PHOSPHOSERINE PHOSPHATASE"/>
    <property type="match status" value="1"/>
</dbReference>
<dbReference type="NCBIfam" id="TIGR01490">
    <property type="entry name" value="HAD-SF-IB-hyp1"/>
    <property type="match status" value="1"/>
</dbReference>
<dbReference type="NCBIfam" id="TIGR01488">
    <property type="entry name" value="HAD-SF-IB"/>
    <property type="match status" value="1"/>
</dbReference>
<dbReference type="EC" id="3.1.3.-" evidence="5"/>
<proteinExistence type="inferred from homology"/>
<dbReference type="SUPFAM" id="SSF56784">
    <property type="entry name" value="HAD-like"/>
    <property type="match status" value="1"/>
</dbReference>
<comment type="similarity">
    <text evidence="1">Belongs to the HAD-like hydrolase superfamily. SerB family.</text>
</comment>
<organism evidence="5 6">
    <name type="scientific">Streptomyces hundungensis</name>
    <dbReference type="NCBI Taxonomy" id="1077946"/>
    <lineage>
        <taxon>Bacteria</taxon>
        <taxon>Bacillati</taxon>
        <taxon>Actinomycetota</taxon>
        <taxon>Actinomycetes</taxon>
        <taxon>Kitasatosporales</taxon>
        <taxon>Streptomycetaceae</taxon>
        <taxon>Streptomyces</taxon>
    </lineage>
</organism>
<sequence>MSRTRIAFFDVDGTLTNATSLFRFLRHYLAAQGHGEDTYLQRRRHIMELAARGVPREETNRAYFANFAGAEADRVAALGERWLAAELDQQGFFNAHVVGALHRHREAGDRVVLVSGSFPACLDPIAAHLGADAVRCSNPRISEGRYTGELVGPAMIGAAKAEAVQQACAFYGIPAERCVSYGDHLSDLPMLEETGDGVLIGEDPALDAVRRAHWSHLPAQPAPPPLDLFPAVAATGRKAS</sequence>
<dbReference type="Pfam" id="PF12710">
    <property type="entry name" value="HAD"/>
    <property type="match status" value="1"/>
</dbReference>
<evidence type="ECO:0000256" key="2">
    <source>
        <dbReference type="ARBA" id="ARBA00022723"/>
    </source>
</evidence>
<gene>
    <name evidence="5" type="ORF">DWB77_04709</name>
</gene>
<dbReference type="InterPro" id="IPR023214">
    <property type="entry name" value="HAD_sf"/>
</dbReference>
<protein>
    <submittedName>
        <fullName evidence="5">Putative phosphatase</fullName>
        <ecNumber evidence="5">3.1.3.-</ecNumber>
    </submittedName>
</protein>
<keyword evidence="4" id="KW-0460">Magnesium</keyword>
<reference evidence="5 6" key="1">
    <citation type="submission" date="2018-10" db="EMBL/GenBank/DDBJ databases">
        <title>Relationship between Morphology and Antimicrobial Activity in Streptomyces.</title>
        <authorList>
            <person name="Kang H.J."/>
            <person name="Kim S.B."/>
        </authorList>
    </citation>
    <scope>NUCLEOTIDE SEQUENCE [LARGE SCALE GENOMIC DNA]</scope>
    <source>
        <strain evidence="5 6">BH38</strain>
    </source>
</reference>
<name>A0A387HNR8_9ACTN</name>
<evidence type="ECO:0000256" key="1">
    <source>
        <dbReference type="ARBA" id="ARBA00009184"/>
    </source>
</evidence>